<organism evidence="3 4">
    <name type="scientific">Culex pipiens pipiens</name>
    <name type="common">Northern house mosquito</name>
    <dbReference type="NCBI Taxonomy" id="38569"/>
    <lineage>
        <taxon>Eukaryota</taxon>
        <taxon>Metazoa</taxon>
        <taxon>Ecdysozoa</taxon>
        <taxon>Arthropoda</taxon>
        <taxon>Hexapoda</taxon>
        <taxon>Insecta</taxon>
        <taxon>Pterygota</taxon>
        <taxon>Neoptera</taxon>
        <taxon>Endopterygota</taxon>
        <taxon>Diptera</taxon>
        <taxon>Nematocera</taxon>
        <taxon>Culicoidea</taxon>
        <taxon>Culicidae</taxon>
        <taxon>Culicinae</taxon>
        <taxon>Culicini</taxon>
        <taxon>Culex</taxon>
        <taxon>Culex</taxon>
    </lineage>
</organism>
<keyword evidence="4" id="KW-1185">Reference proteome</keyword>
<feature type="region of interest" description="Disordered" evidence="1">
    <location>
        <begin position="567"/>
        <end position="629"/>
    </location>
</feature>
<evidence type="ECO:0000313" key="4">
    <source>
        <dbReference type="Proteomes" id="UP001562425"/>
    </source>
</evidence>
<feature type="compositionally biased region" description="Low complexity" evidence="1">
    <location>
        <begin position="339"/>
        <end position="370"/>
    </location>
</feature>
<feature type="compositionally biased region" description="Pro residues" evidence="1">
    <location>
        <begin position="234"/>
        <end position="263"/>
    </location>
</feature>
<accession>A0ABD1CP98</accession>
<feature type="compositionally biased region" description="Low complexity" evidence="1">
    <location>
        <begin position="580"/>
        <end position="598"/>
    </location>
</feature>
<feature type="chain" id="PRO_5044847073" description="Trithorax group protein osa" evidence="2">
    <location>
        <begin position="30"/>
        <end position="739"/>
    </location>
</feature>
<evidence type="ECO:0000256" key="2">
    <source>
        <dbReference type="SAM" id="SignalP"/>
    </source>
</evidence>
<keyword evidence="2" id="KW-0732">Signal</keyword>
<reference evidence="3 4" key="1">
    <citation type="submission" date="2024-05" db="EMBL/GenBank/DDBJ databases">
        <title>Culex pipiens pipiens assembly and annotation.</title>
        <authorList>
            <person name="Alout H."/>
            <person name="Durand T."/>
        </authorList>
    </citation>
    <scope>NUCLEOTIDE SEQUENCE [LARGE SCALE GENOMIC DNA]</scope>
    <source>
        <strain evidence="3">HA-2024</strain>
        <tissue evidence="3">Whole body</tissue>
    </source>
</reference>
<name>A0ABD1CP98_CULPP</name>
<evidence type="ECO:0000313" key="3">
    <source>
        <dbReference type="EMBL" id="KAL1378181.1"/>
    </source>
</evidence>
<dbReference type="Proteomes" id="UP001562425">
    <property type="component" value="Unassembled WGS sequence"/>
</dbReference>
<feature type="compositionally biased region" description="Pro residues" evidence="1">
    <location>
        <begin position="116"/>
        <end position="137"/>
    </location>
</feature>
<proteinExistence type="predicted"/>
<comment type="caution">
    <text evidence="3">The sequence shown here is derived from an EMBL/GenBank/DDBJ whole genome shotgun (WGS) entry which is preliminary data.</text>
</comment>
<feature type="compositionally biased region" description="Low complexity" evidence="1">
    <location>
        <begin position="66"/>
        <end position="75"/>
    </location>
</feature>
<gene>
    <name evidence="3" type="ORF">pipiens_015762</name>
</gene>
<sequence length="739" mass="78863">MNSGLHGEAFLRPSALLVCALVLTTATQAVVNSEAQRREAPLAIADTYGVPPSSPGALSSPELPTPVYGAPAAGHYPPPPPDVPPPPSGPIVPHKEYGVPVQHFGPPKINIEYGPPAAPARPAYHPPPRPAYGPPPQIHHQQHHQQQQQHFSHGPPPRKPQQHQSSFLESLFSTFGFGGGEEHHHHQQQQSFSHHGPSPHYGPPQAPKPVYGPPQHQQSFPKPSYGVPSFSAPAPKPVYGPPPKPVYGPPPSAPKPVYGPPKPIFTAQQSFGHHSSVHVPPTPPEIKCDGWKPIAGPVVQSHQHQHQEIHHEFHHELQHQEVHSPESSYGPPPSGDFLAGGNQLLAGGDLGLQLPRVEPGPSFSSSGSGSAEQLHGSLELSKGNSFEVHSNFISDSYGAPPADSYAPGHYKPTFVKPLPPPPPKIQFPPSPLYGAPHHRPSISSYPGLGISHGSISGNLKPWSGPIAPPRQPIAYRPPVPQGLIESIGHTVEQLDNFGSKPHYSGDVYLPPPTSDVATALPALELNTLPSDKPAQPFLTQHQLPEAQHQIQEPRYHQQQSEIVSLATDCGHGPQDFGATSSGSASFSSSDVSNSLDSSYGPPASGEYRTGHQLHQSSEHQHQVSNLPGLDGGISGLELVSAQKSQSLTIPVTGQHGTYQLQFQSADPLGSGHGSGSAPHEQILSEGLLQSILSAIEQPQQGGFRQDEQSYDPNIDHSEVSVFLKSAEGQKTLADHPHKR</sequence>
<feature type="region of interest" description="Disordered" evidence="1">
    <location>
        <begin position="318"/>
        <end position="375"/>
    </location>
</feature>
<feature type="compositionally biased region" description="Low complexity" evidence="1">
    <location>
        <begin position="164"/>
        <end position="175"/>
    </location>
</feature>
<evidence type="ECO:0000256" key="1">
    <source>
        <dbReference type="SAM" id="MobiDB-lite"/>
    </source>
</evidence>
<evidence type="ECO:0008006" key="5">
    <source>
        <dbReference type="Google" id="ProtNLM"/>
    </source>
</evidence>
<dbReference type="EMBL" id="JBEHCU010010465">
    <property type="protein sequence ID" value="KAL1378181.1"/>
    <property type="molecule type" value="Genomic_DNA"/>
</dbReference>
<protein>
    <recommendedName>
        <fullName evidence="5">Trithorax group protein osa</fullName>
    </recommendedName>
</protein>
<feature type="compositionally biased region" description="Low complexity" evidence="1">
    <location>
        <begin position="188"/>
        <end position="199"/>
    </location>
</feature>
<feature type="compositionally biased region" description="Pro residues" evidence="1">
    <location>
        <begin position="200"/>
        <end position="212"/>
    </location>
</feature>
<feature type="region of interest" description="Disordered" evidence="1">
    <location>
        <begin position="52"/>
        <end position="281"/>
    </location>
</feature>
<feature type="signal peptide" evidence="2">
    <location>
        <begin position="1"/>
        <end position="29"/>
    </location>
</feature>
<dbReference type="AlphaFoldDB" id="A0ABD1CP98"/>
<feature type="compositionally biased region" description="Pro residues" evidence="1">
    <location>
        <begin position="76"/>
        <end position="90"/>
    </location>
</feature>
<feature type="compositionally biased region" description="Low complexity" evidence="1">
    <location>
        <begin position="144"/>
        <end position="153"/>
    </location>
</feature>